<feature type="domain" description="DUF7079" evidence="1">
    <location>
        <begin position="7"/>
        <end position="117"/>
    </location>
</feature>
<organism evidence="3 5">
    <name type="scientific">Chryseobacterium jejuense</name>
    <dbReference type="NCBI Taxonomy" id="445960"/>
    <lineage>
        <taxon>Bacteria</taxon>
        <taxon>Pseudomonadati</taxon>
        <taxon>Bacteroidota</taxon>
        <taxon>Flavobacteriia</taxon>
        <taxon>Flavobacteriales</taxon>
        <taxon>Weeksellaceae</taxon>
        <taxon>Chryseobacterium group</taxon>
        <taxon>Chryseobacterium</taxon>
    </lineage>
</organism>
<keyword evidence="4" id="KW-1185">Reference proteome</keyword>
<accession>A0A2X2ZBY6</accession>
<dbReference type="Pfam" id="PF23296">
    <property type="entry name" value="DUF7079"/>
    <property type="match status" value="1"/>
</dbReference>
<sequence length="128" mass="15287">MEELSLENRKRVWITLSELYLDTELQDSDFRYMAASLFESSFTFEEIKGIDQDEVFPVFFSNLLIPAGEWAGFDELILVKNIMKWMETRSKLDILAIKCLYPIYDKINRSYWKKIEEVYNQIHAEALR</sequence>
<dbReference type="Proteomes" id="UP000199426">
    <property type="component" value="Unassembled WGS sequence"/>
</dbReference>
<dbReference type="Proteomes" id="UP000251670">
    <property type="component" value="Unassembled WGS sequence"/>
</dbReference>
<dbReference type="InterPro" id="IPR055507">
    <property type="entry name" value="DUF7079"/>
</dbReference>
<evidence type="ECO:0000313" key="4">
    <source>
        <dbReference type="Proteomes" id="UP000199426"/>
    </source>
</evidence>
<name>A0A2X2ZBY6_CHRJE</name>
<evidence type="ECO:0000313" key="5">
    <source>
        <dbReference type="Proteomes" id="UP000251670"/>
    </source>
</evidence>
<evidence type="ECO:0000313" key="3">
    <source>
        <dbReference type="EMBL" id="SQB47199.1"/>
    </source>
</evidence>
<proteinExistence type="predicted"/>
<evidence type="ECO:0000313" key="2">
    <source>
        <dbReference type="EMBL" id="SDI60917.1"/>
    </source>
</evidence>
<protein>
    <recommendedName>
        <fullName evidence="1">DUF7079 domain-containing protein</fullName>
    </recommendedName>
</protein>
<dbReference type="AlphaFoldDB" id="A0A2X2ZBY6"/>
<dbReference type="STRING" id="445960.SAMN05421542_1467"/>
<gene>
    <name evidence="3" type="ORF">NCTC13492_04278</name>
    <name evidence="2" type="ORF">SAMN05421542_1467</name>
</gene>
<dbReference type="OrthoDB" id="8684941at2"/>
<dbReference type="RefSeq" id="WP_089735015.1">
    <property type="nucleotide sequence ID" value="NZ_FNEG01000002.1"/>
</dbReference>
<dbReference type="EMBL" id="UAWB01000014">
    <property type="protein sequence ID" value="SQB47199.1"/>
    <property type="molecule type" value="Genomic_DNA"/>
</dbReference>
<reference evidence="3 5" key="2">
    <citation type="submission" date="2018-06" db="EMBL/GenBank/DDBJ databases">
        <authorList>
            <consortium name="Pathogen Informatics"/>
            <person name="Doyle S."/>
        </authorList>
    </citation>
    <scope>NUCLEOTIDE SEQUENCE [LARGE SCALE GENOMIC DNA]</scope>
    <source>
        <strain evidence="3 5">NCTC13492</strain>
    </source>
</reference>
<reference evidence="2 4" key="1">
    <citation type="submission" date="2016-10" db="EMBL/GenBank/DDBJ databases">
        <authorList>
            <person name="Varghese N."/>
            <person name="Submissions S."/>
        </authorList>
    </citation>
    <scope>NUCLEOTIDE SEQUENCE [LARGE SCALE GENOMIC DNA]</scope>
    <source>
        <strain evidence="2 4">DSM 19299</strain>
    </source>
</reference>
<evidence type="ECO:0000259" key="1">
    <source>
        <dbReference type="Pfam" id="PF23296"/>
    </source>
</evidence>
<dbReference type="EMBL" id="FNEG01000002">
    <property type="protein sequence ID" value="SDI60917.1"/>
    <property type="molecule type" value="Genomic_DNA"/>
</dbReference>